<dbReference type="SUPFAM" id="SSF54211">
    <property type="entry name" value="Ribosomal protein S5 domain 2-like"/>
    <property type="match status" value="1"/>
</dbReference>
<evidence type="ECO:0000256" key="1">
    <source>
        <dbReference type="ARBA" id="ARBA00008239"/>
    </source>
</evidence>
<comment type="similarity">
    <text evidence="1">Belongs to the heat shock protein 90 family.</text>
</comment>
<dbReference type="InterPro" id="IPR001878">
    <property type="entry name" value="Znf_CCHC"/>
</dbReference>
<dbReference type="GO" id="GO:0051082">
    <property type="term" value="F:unfolded protein binding"/>
    <property type="evidence" value="ECO:0007669"/>
    <property type="project" value="InterPro"/>
</dbReference>
<feature type="domain" description="CCHC-type" evidence="4">
    <location>
        <begin position="34"/>
        <end position="50"/>
    </location>
</feature>
<dbReference type="GO" id="GO:0016887">
    <property type="term" value="F:ATP hydrolysis activity"/>
    <property type="evidence" value="ECO:0007669"/>
    <property type="project" value="InterPro"/>
</dbReference>
<protein>
    <recommendedName>
        <fullName evidence="4">CCHC-type domain-containing protein</fullName>
    </recommendedName>
</protein>
<reference evidence="5 6" key="2">
    <citation type="journal article" date="2017" name="Genome Biol.">
        <title>New reference genome sequences of hot pepper reveal the massive evolution of plant disease-resistance genes by retroduplication.</title>
        <authorList>
            <person name="Kim S."/>
            <person name="Park J."/>
            <person name="Yeom S.I."/>
            <person name="Kim Y.M."/>
            <person name="Seo E."/>
            <person name="Kim K.T."/>
            <person name="Kim M.S."/>
            <person name="Lee J.M."/>
            <person name="Cheong K."/>
            <person name="Shin H.S."/>
            <person name="Kim S.B."/>
            <person name="Han K."/>
            <person name="Lee J."/>
            <person name="Park M."/>
            <person name="Lee H.A."/>
            <person name="Lee H.Y."/>
            <person name="Lee Y."/>
            <person name="Oh S."/>
            <person name="Lee J.H."/>
            <person name="Choi E."/>
            <person name="Choi E."/>
            <person name="Lee S.E."/>
            <person name="Jeon J."/>
            <person name="Kim H."/>
            <person name="Choi G."/>
            <person name="Song H."/>
            <person name="Lee J."/>
            <person name="Lee S.C."/>
            <person name="Kwon J.K."/>
            <person name="Lee H.Y."/>
            <person name="Koo N."/>
            <person name="Hong Y."/>
            <person name="Kim R.W."/>
            <person name="Kang W.H."/>
            <person name="Huh J.H."/>
            <person name="Kang B.C."/>
            <person name="Yang T.J."/>
            <person name="Lee Y.H."/>
            <person name="Bennetzen J.L."/>
            <person name="Choi D."/>
        </authorList>
    </citation>
    <scope>NUCLEOTIDE SEQUENCE [LARGE SCALE GENOMIC DNA]</scope>
    <source>
        <strain evidence="6">cv. CM334</strain>
    </source>
</reference>
<dbReference type="EMBL" id="AYRZ02000001">
    <property type="protein sequence ID" value="PHT94488.1"/>
    <property type="molecule type" value="Genomic_DNA"/>
</dbReference>
<feature type="region of interest" description="Disordered" evidence="3">
    <location>
        <begin position="264"/>
        <end position="357"/>
    </location>
</feature>
<evidence type="ECO:0000313" key="5">
    <source>
        <dbReference type="EMBL" id="PHT94488.1"/>
    </source>
</evidence>
<dbReference type="InterPro" id="IPR020568">
    <property type="entry name" value="Ribosomal_Su5_D2-typ_SF"/>
</dbReference>
<dbReference type="STRING" id="4072.A0A2G3AJX8"/>
<dbReference type="Proteomes" id="UP000222542">
    <property type="component" value="Unassembled WGS sequence"/>
</dbReference>
<feature type="compositionally biased region" description="Basic and acidic residues" evidence="3">
    <location>
        <begin position="292"/>
        <end position="301"/>
    </location>
</feature>
<feature type="compositionally biased region" description="Low complexity" evidence="3">
    <location>
        <begin position="331"/>
        <end position="340"/>
    </location>
</feature>
<evidence type="ECO:0000256" key="2">
    <source>
        <dbReference type="ARBA" id="ARBA00023186"/>
    </source>
</evidence>
<evidence type="ECO:0000256" key="3">
    <source>
        <dbReference type="SAM" id="MobiDB-lite"/>
    </source>
</evidence>
<feature type="compositionally biased region" description="Low complexity" evidence="3">
    <location>
        <begin position="276"/>
        <end position="290"/>
    </location>
</feature>
<dbReference type="GO" id="GO:0005524">
    <property type="term" value="F:ATP binding"/>
    <property type="evidence" value="ECO:0007669"/>
    <property type="project" value="InterPro"/>
</dbReference>
<dbReference type="GO" id="GO:0008270">
    <property type="term" value="F:zinc ion binding"/>
    <property type="evidence" value="ECO:0007669"/>
    <property type="project" value="InterPro"/>
</dbReference>
<dbReference type="Pfam" id="PF00183">
    <property type="entry name" value="HSP90"/>
    <property type="match status" value="1"/>
</dbReference>
<dbReference type="Gene3D" id="3.30.230.80">
    <property type="match status" value="1"/>
</dbReference>
<gene>
    <name evidence="5" type="ORF">T459_02370</name>
</gene>
<organism evidence="5 6">
    <name type="scientific">Capsicum annuum</name>
    <name type="common">Capsicum pepper</name>
    <dbReference type="NCBI Taxonomy" id="4072"/>
    <lineage>
        <taxon>Eukaryota</taxon>
        <taxon>Viridiplantae</taxon>
        <taxon>Streptophyta</taxon>
        <taxon>Embryophyta</taxon>
        <taxon>Tracheophyta</taxon>
        <taxon>Spermatophyta</taxon>
        <taxon>Magnoliopsida</taxon>
        <taxon>eudicotyledons</taxon>
        <taxon>Gunneridae</taxon>
        <taxon>Pentapetalae</taxon>
        <taxon>asterids</taxon>
        <taxon>lamiids</taxon>
        <taxon>Solanales</taxon>
        <taxon>Solanaceae</taxon>
        <taxon>Solanoideae</taxon>
        <taxon>Capsiceae</taxon>
        <taxon>Capsicum</taxon>
    </lineage>
</organism>
<dbReference type="SMART" id="SM00343">
    <property type="entry name" value="ZnF_C2HC"/>
    <property type="match status" value="2"/>
</dbReference>
<accession>A0A2G3AJX8</accession>
<feature type="compositionally biased region" description="Acidic residues" evidence="3">
    <location>
        <begin position="302"/>
        <end position="312"/>
    </location>
</feature>
<sequence length="546" mass="61352">MESRRENFTPCKYCRKTNHKEDDCWFKGKKSPLQCRYCNKLGHIERFCRVKKENNQQTQKANVSEAEEQKEFVFTAMTTTRLNDENTWFLDSGCTQHMTSKREYFTKLESAKGSIKLADKTTLEIVGKGTVAIEAPKGTKFIQDVLLVPDLDQNLLIVGQMLERDYMLLFKDKKCVVSESSGQEMITVEMIKRSFPLNWNSNSEQICRSSQCEQLIVTTKHNDDDFIFYSGKIENCCATMGVEIEQITSQKNPQKLQNNKVAITKDNPHTAAGTTSGSPDSGNNNSSNSDLTFHEDQKYEDDRMDDCDDVSNYDDKSGSAEEGEHSSGDVSLAPAASSSEPSKDATSKDFNFADENTNASEKKDEVVGCKSLPRFDLSAWLTGGGPQVHIGVGYDHYGMCPIVGERYKCKDCKEKIGAWKVFIMDNCEELIPEYFGFVKGVVISDYLSLNISREMLQQNKILKVPESLRPPISCCNPNFSVRYFSENETSMPRVLMDQKNVSIAYISEPKEALIEITSTLTMISVADDETTSSLVSEAVRSTLVCV</sequence>
<proteinExistence type="inferred from homology"/>
<evidence type="ECO:0000313" key="6">
    <source>
        <dbReference type="Proteomes" id="UP000222542"/>
    </source>
</evidence>
<comment type="caution">
    <text evidence="5">The sequence shown here is derived from an EMBL/GenBank/DDBJ whole genome shotgun (WGS) entry which is preliminary data.</text>
</comment>
<dbReference type="PANTHER" id="PTHR11528">
    <property type="entry name" value="HEAT SHOCK PROTEIN 90 FAMILY MEMBER"/>
    <property type="match status" value="1"/>
</dbReference>
<reference evidence="5 6" key="1">
    <citation type="journal article" date="2014" name="Nat. Genet.">
        <title>Genome sequence of the hot pepper provides insights into the evolution of pungency in Capsicum species.</title>
        <authorList>
            <person name="Kim S."/>
            <person name="Park M."/>
            <person name="Yeom S.I."/>
            <person name="Kim Y.M."/>
            <person name="Lee J.M."/>
            <person name="Lee H.A."/>
            <person name="Seo E."/>
            <person name="Choi J."/>
            <person name="Cheong K."/>
            <person name="Kim K.T."/>
            <person name="Jung K."/>
            <person name="Lee G.W."/>
            <person name="Oh S.K."/>
            <person name="Bae C."/>
            <person name="Kim S.B."/>
            <person name="Lee H.Y."/>
            <person name="Kim S.Y."/>
            <person name="Kim M.S."/>
            <person name="Kang B.C."/>
            <person name="Jo Y.D."/>
            <person name="Yang H.B."/>
            <person name="Jeong H.J."/>
            <person name="Kang W.H."/>
            <person name="Kwon J.K."/>
            <person name="Shin C."/>
            <person name="Lim J.Y."/>
            <person name="Park J.H."/>
            <person name="Huh J.H."/>
            <person name="Kim J.S."/>
            <person name="Kim B.D."/>
            <person name="Cohen O."/>
            <person name="Paran I."/>
            <person name="Suh M.C."/>
            <person name="Lee S.B."/>
            <person name="Kim Y.K."/>
            <person name="Shin Y."/>
            <person name="Noh S.J."/>
            <person name="Park J."/>
            <person name="Seo Y.S."/>
            <person name="Kwon S.Y."/>
            <person name="Kim H.A."/>
            <person name="Park J.M."/>
            <person name="Kim H.J."/>
            <person name="Choi S.B."/>
            <person name="Bosland P.W."/>
            <person name="Reeves G."/>
            <person name="Jo S.H."/>
            <person name="Lee B.W."/>
            <person name="Cho H.T."/>
            <person name="Choi H.S."/>
            <person name="Lee M.S."/>
            <person name="Yu Y."/>
            <person name="Do Choi Y."/>
            <person name="Park B.S."/>
            <person name="van Deynze A."/>
            <person name="Ashrafi H."/>
            <person name="Hill T."/>
            <person name="Kim W.T."/>
            <person name="Pai H.S."/>
            <person name="Ahn H.K."/>
            <person name="Yeam I."/>
            <person name="Giovannoni J.J."/>
            <person name="Rose J.K."/>
            <person name="Sorensen I."/>
            <person name="Lee S.J."/>
            <person name="Kim R.W."/>
            <person name="Choi I.Y."/>
            <person name="Choi B.S."/>
            <person name="Lim J.S."/>
            <person name="Lee Y.H."/>
            <person name="Choi D."/>
        </authorList>
    </citation>
    <scope>NUCLEOTIDE SEQUENCE [LARGE SCALE GENOMIC DNA]</scope>
    <source>
        <strain evidence="6">cv. CM334</strain>
    </source>
</reference>
<dbReference type="Gramene" id="PHT94488">
    <property type="protein sequence ID" value="PHT94488"/>
    <property type="gene ID" value="T459_02370"/>
</dbReference>
<dbReference type="SUPFAM" id="SSF57756">
    <property type="entry name" value="Retrovirus zinc finger-like domains"/>
    <property type="match status" value="1"/>
</dbReference>
<dbReference type="InterPro" id="IPR001404">
    <property type="entry name" value="Hsp90_fam"/>
</dbReference>
<dbReference type="GO" id="GO:0003676">
    <property type="term" value="F:nucleic acid binding"/>
    <property type="evidence" value="ECO:0007669"/>
    <property type="project" value="InterPro"/>
</dbReference>
<dbReference type="GO" id="GO:0140662">
    <property type="term" value="F:ATP-dependent protein folding chaperone"/>
    <property type="evidence" value="ECO:0007669"/>
    <property type="project" value="InterPro"/>
</dbReference>
<dbReference type="AlphaFoldDB" id="A0A2G3AJX8"/>
<dbReference type="InterPro" id="IPR036875">
    <property type="entry name" value="Znf_CCHC_sf"/>
</dbReference>
<dbReference type="Gene3D" id="4.10.60.10">
    <property type="entry name" value="Zinc finger, CCHC-type"/>
    <property type="match status" value="1"/>
</dbReference>
<name>A0A2G3AJX8_CAPAN</name>
<dbReference type="InterPro" id="IPR054722">
    <property type="entry name" value="PolX-like_BBD"/>
</dbReference>
<feature type="domain" description="CCHC-type" evidence="4">
    <location>
        <begin position="10"/>
        <end position="26"/>
    </location>
</feature>
<keyword evidence="6" id="KW-1185">Reference proteome</keyword>
<evidence type="ECO:0000259" key="4">
    <source>
        <dbReference type="SMART" id="SM00343"/>
    </source>
</evidence>
<feature type="compositionally biased region" description="Basic and acidic residues" evidence="3">
    <location>
        <begin position="313"/>
        <end position="327"/>
    </location>
</feature>
<dbReference type="Pfam" id="PF22936">
    <property type="entry name" value="Pol_BBD"/>
    <property type="match status" value="1"/>
</dbReference>
<keyword evidence="2" id="KW-0143">Chaperone</keyword>